<keyword evidence="2" id="KW-1185">Reference proteome</keyword>
<evidence type="ECO:0000313" key="1">
    <source>
        <dbReference type="EMBL" id="KAJ7017262.1"/>
    </source>
</evidence>
<evidence type="ECO:0000313" key="2">
    <source>
        <dbReference type="Proteomes" id="UP001218188"/>
    </source>
</evidence>
<dbReference type="EMBL" id="JARJCM010000421">
    <property type="protein sequence ID" value="KAJ7017262.1"/>
    <property type="molecule type" value="Genomic_DNA"/>
</dbReference>
<sequence length="247" mass="28028">MNDVRVGSKTTPLCNGGLQSGDLVGVKGTLWRFNWDFIKMLRGSNLSQPGSPACLFCIVFMLRPIGSIPNLDRCSFHDWAKKEKVVEKPDMVRIVEIEPVVQLQHWEVFAPGGPNMGCNINPKPLDSHIMNAPKISTANARATSYATRAWEKNHLDLKTRPDLEWNEENTERENIANMEYCHQARSTEIVATWKTHVSKLHKELRATEYGNWAPRAATISFSTWERMEIPAARQEGGVERGPWTNEE</sequence>
<name>A0AAD6S1P2_9AGAR</name>
<organism evidence="1 2">
    <name type="scientific">Mycena alexandri</name>
    <dbReference type="NCBI Taxonomy" id="1745969"/>
    <lineage>
        <taxon>Eukaryota</taxon>
        <taxon>Fungi</taxon>
        <taxon>Dikarya</taxon>
        <taxon>Basidiomycota</taxon>
        <taxon>Agaricomycotina</taxon>
        <taxon>Agaricomycetes</taxon>
        <taxon>Agaricomycetidae</taxon>
        <taxon>Agaricales</taxon>
        <taxon>Marasmiineae</taxon>
        <taxon>Mycenaceae</taxon>
        <taxon>Mycena</taxon>
    </lineage>
</organism>
<protein>
    <submittedName>
        <fullName evidence="1">Uncharacterized protein</fullName>
    </submittedName>
</protein>
<proteinExistence type="predicted"/>
<accession>A0AAD6S1P2</accession>
<dbReference type="AlphaFoldDB" id="A0AAD6S1P2"/>
<gene>
    <name evidence="1" type="ORF">C8F04DRAFT_1244282</name>
</gene>
<dbReference type="Proteomes" id="UP001218188">
    <property type="component" value="Unassembled WGS sequence"/>
</dbReference>
<comment type="caution">
    <text evidence="1">The sequence shown here is derived from an EMBL/GenBank/DDBJ whole genome shotgun (WGS) entry which is preliminary data.</text>
</comment>
<reference evidence="1" key="1">
    <citation type="submission" date="2023-03" db="EMBL/GenBank/DDBJ databases">
        <title>Massive genome expansion in bonnet fungi (Mycena s.s.) driven by repeated elements and novel gene families across ecological guilds.</title>
        <authorList>
            <consortium name="Lawrence Berkeley National Laboratory"/>
            <person name="Harder C.B."/>
            <person name="Miyauchi S."/>
            <person name="Viragh M."/>
            <person name="Kuo A."/>
            <person name="Thoen E."/>
            <person name="Andreopoulos B."/>
            <person name="Lu D."/>
            <person name="Skrede I."/>
            <person name="Drula E."/>
            <person name="Henrissat B."/>
            <person name="Morin E."/>
            <person name="Kohler A."/>
            <person name="Barry K."/>
            <person name="LaButti K."/>
            <person name="Morin E."/>
            <person name="Salamov A."/>
            <person name="Lipzen A."/>
            <person name="Mereny Z."/>
            <person name="Hegedus B."/>
            <person name="Baldrian P."/>
            <person name="Stursova M."/>
            <person name="Weitz H."/>
            <person name="Taylor A."/>
            <person name="Grigoriev I.V."/>
            <person name="Nagy L.G."/>
            <person name="Martin F."/>
            <person name="Kauserud H."/>
        </authorList>
    </citation>
    <scope>NUCLEOTIDE SEQUENCE</scope>
    <source>
        <strain evidence="1">CBHHK200</strain>
    </source>
</reference>